<name>A0A2P2CBW7_9ZZZZ</name>
<dbReference type="AlphaFoldDB" id="A0A2P2CBW7"/>
<feature type="transmembrane region" description="Helical" evidence="1">
    <location>
        <begin position="61"/>
        <end position="89"/>
    </location>
</feature>
<keyword evidence="1" id="KW-1133">Transmembrane helix</keyword>
<sequence length="174" mass="17918">MTDHRATWRWRPEPGWLMLALLGMTVGGLLGAVYVVVVVIADVVDKGVLNGDTGGTLIGLLGLAVFGSVGGAVTGLAGGVAVGVVLTFLVGRDMPGRAASALTFVGTAATVALLLWLALPAVLSGAYEDHLAVLELTSAVAAGLGALWFRGQLPDRRHRDAVQADQPRRPCAEL</sequence>
<keyword evidence="1" id="KW-0812">Transmembrane</keyword>
<feature type="transmembrane region" description="Helical" evidence="1">
    <location>
        <begin position="101"/>
        <end position="119"/>
    </location>
</feature>
<evidence type="ECO:0000313" key="2">
    <source>
        <dbReference type="EMBL" id="CUR59449.1"/>
    </source>
</evidence>
<feature type="transmembrane region" description="Helical" evidence="1">
    <location>
        <begin position="16"/>
        <end position="41"/>
    </location>
</feature>
<organism evidence="2">
    <name type="scientific">metagenome</name>
    <dbReference type="NCBI Taxonomy" id="256318"/>
    <lineage>
        <taxon>unclassified sequences</taxon>
        <taxon>metagenomes</taxon>
    </lineage>
</organism>
<keyword evidence="1" id="KW-0472">Membrane</keyword>
<feature type="transmembrane region" description="Helical" evidence="1">
    <location>
        <begin position="131"/>
        <end position="149"/>
    </location>
</feature>
<accession>A0A2P2CBW7</accession>
<proteinExistence type="predicted"/>
<evidence type="ECO:0000256" key="1">
    <source>
        <dbReference type="SAM" id="Phobius"/>
    </source>
</evidence>
<reference evidence="2" key="1">
    <citation type="submission" date="2015-08" db="EMBL/GenBank/DDBJ databases">
        <authorList>
            <person name="Babu N.S."/>
            <person name="Beckwith C.J."/>
            <person name="Beseler K.G."/>
            <person name="Brison A."/>
            <person name="Carone J.V."/>
            <person name="Caskin T.P."/>
            <person name="Diamond M."/>
            <person name="Durham M.E."/>
            <person name="Foxe J.M."/>
            <person name="Go M."/>
            <person name="Henderson B.A."/>
            <person name="Jones I.B."/>
            <person name="McGettigan J.A."/>
            <person name="Micheletti S.J."/>
            <person name="Nasrallah M.E."/>
            <person name="Ortiz D."/>
            <person name="Piller C.R."/>
            <person name="Privatt S.R."/>
            <person name="Schneider S.L."/>
            <person name="Sharp S."/>
            <person name="Smith T.C."/>
            <person name="Stanton J.D."/>
            <person name="Ullery H.E."/>
            <person name="Wilson R.J."/>
            <person name="Serrano M.G."/>
            <person name="Buck G."/>
            <person name="Lee V."/>
            <person name="Wang Y."/>
            <person name="Carvalho R."/>
            <person name="Voegtly L."/>
            <person name="Shi R."/>
            <person name="Duckworth R."/>
            <person name="Johnson A."/>
            <person name="Loviza R."/>
            <person name="Walstead R."/>
            <person name="Shah Z."/>
            <person name="Kiflezghi M."/>
            <person name="Wade K."/>
            <person name="Ball S.L."/>
            <person name="Bradley K.W."/>
            <person name="Asai D.J."/>
            <person name="Bowman C.A."/>
            <person name="Russell D.A."/>
            <person name="Pope W.H."/>
            <person name="Jacobs-Sera D."/>
            <person name="Hendrix R.W."/>
            <person name="Hatfull G.F."/>
        </authorList>
    </citation>
    <scope>NUCLEOTIDE SEQUENCE</scope>
</reference>
<gene>
    <name evidence="2" type="ORF">NOCA1170243</name>
</gene>
<dbReference type="EMBL" id="CZKB01000009">
    <property type="protein sequence ID" value="CUR59449.1"/>
    <property type="molecule type" value="Genomic_DNA"/>
</dbReference>
<protein>
    <submittedName>
        <fullName evidence="2">Uncharacterized protein</fullName>
    </submittedName>
</protein>